<proteinExistence type="predicted"/>
<dbReference type="AlphaFoldDB" id="A0A9W4GI10"/>
<feature type="compositionally biased region" description="Basic and acidic residues" evidence="1">
    <location>
        <begin position="125"/>
        <end position="135"/>
    </location>
</feature>
<feature type="region of interest" description="Disordered" evidence="1">
    <location>
        <begin position="847"/>
        <end position="882"/>
    </location>
</feature>
<evidence type="ECO:0000313" key="2">
    <source>
        <dbReference type="EMBL" id="CAD6505463.1"/>
    </source>
</evidence>
<dbReference type="Proteomes" id="UP000683417">
    <property type="component" value="Unassembled WGS sequence"/>
</dbReference>
<evidence type="ECO:0000313" key="3">
    <source>
        <dbReference type="Proteomes" id="UP000683417"/>
    </source>
</evidence>
<feature type="region of interest" description="Disordered" evidence="1">
    <location>
        <begin position="1"/>
        <end position="20"/>
    </location>
</feature>
<evidence type="ECO:0000256" key="1">
    <source>
        <dbReference type="SAM" id="MobiDB-lite"/>
    </source>
</evidence>
<comment type="caution">
    <text evidence="2">The sequence shown here is derived from an EMBL/GenBank/DDBJ whole genome shotgun (WGS) entry which is preliminary data.</text>
</comment>
<protein>
    <submittedName>
        <fullName evidence="2">BgTH12-00954</fullName>
    </submittedName>
</protein>
<organism evidence="2 3">
    <name type="scientific">Blumeria graminis f. sp. triticale</name>
    <dbReference type="NCBI Taxonomy" id="1689686"/>
    <lineage>
        <taxon>Eukaryota</taxon>
        <taxon>Fungi</taxon>
        <taxon>Dikarya</taxon>
        <taxon>Ascomycota</taxon>
        <taxon>Pezizomycotina</taxon>
        <taxon>Leotiomycetes</taxon>
        <taxon>Erysiphales</taxon>
        <taxon>Erysiphaceae</taxon>
        <taxon>Blumeria</taxon>
    </lineage>
</organism>
<feature type="compositionally biased region" description="Basic and acidic residues" evidence="1">
    <location>
        <begin position="9"/>
        <end position="20"/>
    </location>
</feature>
<feature type="region of interest" description="Disordered" evidence="1">
    <location>
        <begin position="477"/>
        <end position="510"/>
    </location>
</feature>
<accession>A0A9W4GI10</accession>
<feature type="region of interest" description="Disordered" evidence="1">
    <location>
        <begin position="157"/>
        <end position="183"/>
    </location>
</feature>
<feature type="compositionally biased region" description="Polar residues" evidence="1">
    <location>
        <begin position="266"/>
        <end position="290"/>
    </location>
</feature>
<feature type="compositionally biased region" description="Basic and acidic residues" evidence="1">
    <location>
        <begin position="477"/>
        <end position="507"/>
    </location>
</feature>
<gene>
    <name evidence="2" type="ORF">BGTH12_LOCUS6821</name>
</gene>
<reference evidence="2" key="1">
    <citation type="submission" date="2020-10" db="EMBL/GenBank/DDBJ databases">
        <authorList>
            <person name="Muller C M."/>
        </authorList>
    </citation>
    <scope>NUCLEOTIDE SEQUENCE</scope>
    <source>
        <strain evidence="2">THUN-12</strain>
    </source>
</reference>
<feature type="region of interest" description="Disordered" evidence="1">
    <location>
        <begin position="265"/>
        <end position="293"/>
    </location>
</feature>
<sequence length="882" mass="100075">MNITGVNELKSKGKEISTNQRLEKPCESKISDSLARDQLVAYDSLMRENSPRIFQKEPDSLQLSRVSMAQEVREDIDNINEAYCCQKKIISNQDANSMLPQSSRENRSRNHAISCPISSNISKKNSSDDYRESGDKKLGTKLDNYCLKVSPYAKSVSESEDSNQIQEFSDSQDDLERNSGLNDFNCHKTRTSRVLSLSEKKRILNVKDHIELIDLTRQHQSGQQGQLRRASPPLNPPVPLNLTTYHAKNYPQKYHEVQLNRRKIQRSTGYKNDTSSVVTPKISENSQSPRISVPNDFIDDSLSDLFLKIPTHSLPPMKPDSENYPGALDIALKKIEDENKFIYSQCQSSPVFSDEFLISDLESHEMEEEMIRNHSERFKDRCLEESSRSIAVKNPYPISTNAGDLDNDLKNDPLQSLKINSDKDFSISHGRPTKIKNSPVENFQILESCADRSGDTTDKFAIEKKYISQGSSVIIDSKTESTKDNQKMSEIHSRNDTSDPRKVDTENHSSPLTRCSIFEEEPSYAHIEYADECTSEDDSKYIESHGSPKLYQLTQIHDINGAKTINANPENENISDVYIREKYSYIRRRDSESIYPHFAENPNLDQGLFSCHIQPIESDSSDMNYRNNTGEFVECAQNTFCGIQKWIPDEENLVTEEIPTHGQIMNSDGSLPQVYNKIQGFHGVKTQQSNLSFTNFLDRPESSTQGMQRAESDFSQIGSQASVKSAFSIKEFKELHKRNTDMYEHNLKLMDVIIEATEELELMQAQAQEAYTGIDNLPVNPLTCRVLANDWQQNLHGEILNRNREYENTSVQNLSAHPTQVPQLNLGRCDILDNSYDHSEFYEAPSYPDSALENCTAPSDDSAALTASENSERKDKGKGKAT</sequence>
<feature type="region of interest" description="Disordered" evidence="1">
    <location>
        <begin position="95"/>
        <end position="135"/>
    </location>
</feature>
<dbReference type="EMBL" id="CAJHIT010000009">
    <property type="protein sequence ID" value="CAD6505463.1"/>
    <property type="molecule type" value="Genomic_DNA"/>
</dbReference>
<name>A0A9W4GI10_BLUGR</name>